<keyword evidence="1" id="KW-0812">Transmembrane</keyword>
<accession>A0A9Y1FLN7</accession>
<organism evidence="2">
    <name type="scientific">Candidatus Heimdallarchaeum aukensis</name>
    <dbReference type="NCBI Taxonomy" id="2876573"/>
    <lineage>
        <taxon>Archaea</taxon>
        <taxon>Promethearchaeati</taxon>
        <taxon>Candidatus Heimdallarchaeota</taxon>
        <taxon>Candidatus Heimdallarchaeia (ex Rinke et al. 2021) (nom. nud.)</taxon>
        <taxon>Candidatus Heimdallarchaeales</taxon>
        <taxon>Candidatus Heimdallarchaeaceae</taxon>
        <taxon>Candidatus Heimdallarchaeum</taxon>
    </lineage>
</organism>
<protein>
    <recommendedName>
        <fullName evidence="3">Glycosyltransferase subfamily 4-like N-terminal domain-containing protein</fullName>
    </recommendedName>
</protein>
<dbReference type="EMBL" id="CP084166">
    <property type="protein sequence ID" value="UJG41560.1"/>
    <property type="molecule type" value="Genomic_DNA"/>
</dbReference>
<name>A0A9Y1FLN7_9ARCH</name>
<gene>
    <name evidence="2" type="ORF">K9W45_03615</name>
</gene>
<evidence type="ECO:0008006" key="3">
    <source>
        <dbReference type="Google" id="ProtNLM"/>
    </source>
</evidence>
<proteinExistence type="predicted"/>
<dbReference type="AlphaFoldDB" id="A0A9Y1FLN7"/>
<reference evidence="2" key="1">
    <citation type="journal article" date="2022" name="Nat. Microbiol.">
        <title>Unique mobile elements and scalable gene flow at the prokaryote-eukaryote boundary revealed by circularized Asgard archaea genomes.</title>
        <authorList>
            <person name="Wu F."/>
            <person name="Speth D.R."/>
            <person name="Philosof A."/>
            <person name="Cremiere A."/>
            <person name="Narayanan A."/>
            <person name="Barco R.A."/>
            <person name="Connon S.A."/>
            <person name="Amend J.P."/>
            <person name="Antoshechkin I.A."/>
            <person name="Orphan V.J."/>
        </authorList>
    </citation>
    <scope>NUCLEOTIDE SEQUENCE</scope>
    <source>
        <strain evidence="2">PM71</strain>
    </source>
</reference>
<dbReference type="Proteomes" id="UP001201020">
    <property type="component" value="Chromosome"/>
</dbReference>
<sequence length="314" mass="37384">MKKIGEIIKNIVLTIVLLYFKLYMWIFNIVIKLFSRSQSNKSLKILHIWNVAGVANTLAYETRKLGIEADIIARRDLDKAKFCEVHPELFIATPSKFFIFFIKTIKLAKKYDILHVHWYDWIIPHLRFVYPRKVIIIHYHGSDIRFKTEKKKDKFRFANKITVSTPDLLDHIKGEYVPNPVDFTLFKRIKNAKKDTALFIQAYDRFTEARKLAIKEAKKRNLKLTIIERNKTIIPYKDFARTLEMYEYYIDIRQEPYRNTFLDSLSLTALQALALGNKVILKDKEIDKFPDEHSPQNVALKWREIYQNLLIKKR</sequence>
<dbReference type="SUPFAM" id="SSF53756">
    <property type="entry name" value="UDP-Glycosyltransferase/glycogen phosphorylase"/>
    <property type="match status" value="1"/>
</dbReference>
<keyword evidence="1" id="KW-1133">Transmembrane helix</keyword>
<evidence type="ECO:0000313" key="2">
    <source>
        <dbReference type="EMBL" id="UJG41560.1"/>
    </source>
</evidence>
<evidence type="ECO:0000256" key="1">
    <source>
        <dbReference type="SAM" id="Phobius"/>
    </source>
</evidence>
<dbReference type="Gene3D" id="3.40.50.2000">
    <property type="entry name" value="Glycogen Phosphorylase B"/>
    <property type="match status" value="1"/>
</dbReference>
<feature type="transmembrane region" description="Helical" evidence="1">
    <location>
        <begin position="12"/>
        <end position="34"/>
    </location>
</feature>
<keyword evidence="1" id="KW-0472">Membrane</keyword>